<dbReference type="InterPro" id="IPR036028">
    <property type="entry name" value="SH3-like_dom_sf"/>
</dbReference>
<proteinExistence type="predicted"/>
<evidence type="ECO:0000256" key="1">
    <source>
        <dbReference type="SAM" id="MobiDB-lite"/>
    </source>
</evidence>
<dbReference type="HOGENOM" id="CLU_867594_0_0_1"/>
<gene>
    <name evidence="2" type="ORF">CAPTEDRAFT_226409</name>
</gene>
<dbReference type="OrthoDB" id="6415921at2759"/>
<evidence type="ECO:0000313" key="2">
    <source>
        <dbReference type="EMBL" id="ELT96427.1"/>
    </source>
</evidence>
<dbReference type="EnsemblMetazoa" id="CapteT226409">
    <property type="protein sequence ID" value="CapteP226409"/>
    <property type="gene ID" value="CapteG226409"/>
</dbReference>
<organism evidence="2">
    <name type="scientific">Capitella teleta</name>
    <name type="common">Polychaete worm</name>
    <dbReference type="NCBI Taxonomy" id="283909"/>
    <lineage>
        <taxon>Eukaryota</taxon>
        <taxon>Metazoa</taxon>
        <taxon>Spiralia</taxon>
        <taxon>Lophotrochozoa</taxon>
        <taxon>Annelida</taxon>
        <taxon>Polychaeta</taxon>
        <taxon>Sedentaria</taxon>
        <taxon>Scolecida</taxon>
        <taxon>Capitellidae</taxon>
        <taxon>Capitella</taxon>
    </lineage>
</organism>
<dbReference type="AlphaFoldDB" id="R7TS49"/>
<keyword evidence="4" id="KW-1185">Reference proteome</keyword>
<sequence>MLSSICSANAGRKCTIVKRNSPKVGSTTQLSKVVKWFISSTMSLNTHRDKAPSHVTGYVKDLNERLHRVSAPSERGLQVPSHPTTRRSTSCERRQPKSQQPSIKNMDNISIYSMSPRQRRITPQIATHSPVCPPSPCDDIDTLLSRASRFFPANIPMVVSDPSTPLYDIDKRATCRLNRGEVVNALYKTSGWICVRSPFDVSGYVPSHALAPLSSKRDQQWYEQTDSGRDSSGSMSTGQGKGDVTMCSSCDDSFFSDYDCPVAQSSDDDEARTQHHFGLDDRVLKILYDYDATHFDDVSVRQHEVVTSSDHGQGWIWISRA</sequence>
<feature type="region of interest" description="Disordered" evidence="1">
    <location>
        <begin position="68"/>
        <end position="105"/>
    </location>
</feature>
<feature type="compositionally biased region" description="Polar residues" evidence="1">
    <location>
        <begin position="221"/>
        <end position="238"/>
    </location>
</feature>
<dbReference type="SUPFAM" id="SSF50044">
    <property type="entry name" value="SH3-domain"/>
    <property type="match status" value="1"/>
</dbReference>
<dbReference type="Proteomes" id="UP000014760">
    <property type="component" value="Unassembled WGS sequence"/>
</dbReference>
<dbReference type="EMBL" id="KB308823">
    <property type="protein sequence ID" value="ELT96427.1"/>
    <property type="molecule type" value="Genomic_DNA"/>
</dbReference>
<feature type="non-terminal residue" evidence="2">
    <location>
        <position position="321"/>
    </location>
</feature>
<reference evidence="4" key="1">
    <citation type="submission" date="2012-12" db="EMBL/GenBank/DDBJ databases">
        <authorList>
            <person name="Hellsten U."/>
            <person name="Grimwood J."/>
            <person name="Chapman J.A."/>
            <person name="Shapiro H."/>
            <person name="Aerts A."/>
            <person name="Otillar R.P."/>
            <person name="Terry A.Y."/>
            <person name="Boore J.L."/>
            <person name="Simakov O."/>
            <person name="Marletaz F."/>
            <person name="Cho S.-J."/>
            <person name="Edsinger-Gonzales E."/>
            <person name="Havlak P."/>
            <person name="Kuo D.-H."/>
            <person name="Larsson T."/>
            <person name="Lv J."/>
            <person name="Arendt D."/>
            <person name="Savage R."/>
            <person name="Osoegawa K."/>
            <person name="de Jong P."/>
            <person name="Lindberg D.R."/>
            <person name="Seaver E.C."/>
            <person name="Weisblat D.A."/>
            <person name="Putnam N.H."/>
            <person name="Grigoriev I.V."/>
            <person name="Rokhsar D.S."/>
        </authorList>
    </citation>
    <scope>NUCLEOTIDE SEQUENCE</scope>
    <source>
        <strain evidence="4">I ESC-2004</strain>
    </source>
</reference>
<evidence type="ECO:0008006" key="5">
    <source>
        <dbReference type="Google" id="ProtNLM"/>
    </source>
</evidence>
<reference evidence="3" key="3">
    <citation type="submission" date="2015-06" db="UniProtKB">
        <authorList>
            <consortium name="EnsemblMetazoa"/>
        </authorList>
    </citation>
    <scope>IDENTIFICATION</scope>
</reference>
<accession>R7TS49</accession>
<evidence type="ECO:0000313" key="3">
    <source>
        <dbReference type="EnsemblMetazoa" id="CapteP226409"/>
    </source>
</evidence>
<feature type="region of interest" description="Disordered" evidence="1">
    <location>
        <begin position="216"/>
        <end position="240"/>
    </location>
</feature>
<evidence type="ECO:0000313" key="4">
    <source>
        <dbReference type="Proteomes" id="UP000014760"/>
    </source>
</evidence>
<reference evidence="2 4" key="2">
    <citation type="journal article" date="2013" name="Nature">
        <title>Insights into bilaterian evolution from three spiralian genomes.</title>
        <authorList>
            <person name="Simakov O."/>
            <person name="Marletaz F."/>
            <person name="Cho S.J."/>
            <person name="Edsinger-Gonzales E."/>
            <person name="Havlak P."/>
            <person name="Hellsten U."/>
            <person name="Kuo D.H."/>
            <person name="Larsson T."/>
            <person name="Lv J."/>
            <person name="Arendt D."/>
            <person name="Savage R."/>
            <person name="Osoegawa K."/>
            <person name="de Jong P."/>
            <person name="Grimwood J."/>
            <person name="Chapman J.A."/>
            <person name="Shapiro H."/>
            <person name="Aerts A."/>
            <person name="Otillar R.P."/>
            <person name="Terry A.Y."/>
            <person name="Boore J.L."/>
            <person name="Grigoriev I.V."/>
            <person name="Lindberg D.R."/>
            <person name="Seaver E.C."/>
            <person name="Weisblat D.A."/>
            <person name="Putnam N.H."/>
            <person name="Rokhsar D.S."/>
        </authorList>
    </citation>
    <scope>NUCLEOTIDE SEQUENCE</scope>
    <source>
        <strain evidence="2 4">I ESC-2004</strain>
    </source>
</reference>
<name>R7TS49_CAPTE</name>
<dbReference type="EMBL" id="AMQN01028069">
    <property type="status" value="NOT_ANNOTATED_CDS"/>
    <property type="molecule type" value="Genomic_DNA"/>
</dbReference>
<protein>
    <recommendedName>
        <fullName evidence="5">SH3 domain-containing protein</fullName>
    </recommendedName>
</protein>